<comment type="subcellular location">
    <subcellularLocation>
        <location evidence="1">Cell inner membrane</location>
        <topology evidence="1">Multi-pass membrane protein</topology>
    </subcellularLocation>
</comment>
<feature type="transmembrane region" description="Helical" evidence="9">
    <location>
        <begin position="375"/>
        <end position="394"/>
    </location>
</feature>
<proteinExistence type="predicted"/>
<keyword evidence="11" id="KW-1185">Reference proteome</keyword>
<dbReference type="Gene3D" id="1.20.1740.10">
    <property type="entry name" value="Amino acid/polyamine transporter I"/>
    <property type="match status" value="1"/>
</dbReference>
<keyword evidence="2" id="KW-0813">Transport</keyword>
<dbReference type="Pfam" id="PF03222">
    <property type="entry name" value="Trp_Tyr_perm"/>
    <property type="match status" value="1"/>
</dbReference>
<evidence type="ECO:0000313" key="11">
    <source>
        <dbReference type="Proteomes" id="UP000660380"/>
    </source>
</evidence>
<evidence type="ECO:0000256" key="6">
    <source>
        <dbReference type="ARBA" id="ARBA00022970"/>
    </source>
</evidence>
<accession>A0ABR8GZ71</accession>
<name>A0ABR8GZ71_9CYAN</name>
<dbReference type="RefSeq" id="WP_029636290.1">
    <property type="nucleotide sequence ID" value="NZ_JACJTA010000095.1"/>
</dbReference>
<dbReference type="Proteomes" id="UP000660380">
    <property type="component" value="Unassembled WGS sequence"/>
</dbReference>
<dbReference type="InterPro" id="IPR018227">
    <property type="entry name" value="Amino_acid_transport_2"/>
</dbReference>
<reference evidence="10 11" key="1">
    <citation type="journal article" date="2020" name="ISME J.">
        <title>Comparative genomics reveals insights into cyanobacterial evolution and habitat adaptation.</title>
        <authorList>
            <person name="Chen M.Y."/>
            <person name="Teng W.K."/>
            <person name="Zhao L."/>
            <person name="Hu C.X."/>
            <person name="Zhou Y.K."/>
            <person name="Han B.P."/>
            <person name="Song L.R."/>
            <person name="Shu W.S."/>
        </authorList>
    </citation>
    <scope>NUCLEOTIDE SEQUENCE [LARGE SCALE GENOMIC DNA]</scope>
    <source>
        <strain evidence="10 11">FACHB-248</strain>
    </source>
</reference>
<evidence type="ECO:0000256" key="4">
    <source>
        <dbReference type="ARBA" id="ARBA00022519"/>
    </source>
</evidence>
<organism evidence="10 11">
    <name type="scientific">Scytonema hofmannii FACHB-248</name>
    <dbReference type="NCBI Taxonomy" id="1842502"/>
    <lineage>
        <taxon>Bacteria</taxon>
        <taxon>Bacillati</taxon>
        <taxon>Cyanobacteriota</taxon>
        <taxon>Cyanophyceae</taxon>
        <taxon>Nostocales</taxon>
        <taxon>Scytonemataceae</taxon>
        <taxon>Scytonema</taxon>
    </lineage>
</organism>
<evidence type="ECO:0000256" key="7">
    <source>
        <dbReference type="ARBA" id="ARBA00022989"/>
    </source>
</evidence>
<dbReference type="InterPro" id="IPR013059">
    <property type="entry name" value="Trp_tyr_transpt"/>
</dbReference>
<evidence type="ECO:0000256" key="3">
    <source>
        <dbReference type="ARBA" id="ARBA00022475"/>
    </source>
</evidence>
<keyword evidence="4" id="KW-0997">Cell inner membrane</keyword>
<feature type="transmembrane region" description="Helical" evidence="9">
    <location>
        <begin position="414"/>
        <end position="430"/>
    </location>
</feature>
<evidence type="ECO:0000256" key="9">
    <source>
        <dbReference type="SAM" id="Phobius"/>
    </source>
</evidence>
<evidence type="ECO:0000256" key="8">
    <source>
        <dbReference type="ARBA" id="ARBA00023136"/>
    </source>
</evidence>
<keyword evidence="8 9" id="KW-0472">Membrane</keyword>
<feature type="transmembrane region" description="Helical" evidence="9">
    <location>
        <begin position="35"/>
        <end position="56"/>
    </location>
</feature>
<gene>
    <name evidence="10" type="ORF">H6G81_29100</name>
</gene>
<keyword evidence="6" id="KW-0029">Amino-acid transport</keyword>
<feature type="transmembrane region" description="Helical" evidence="9">
    <location>
        <begin position="253"/>
        <end position="276"/>
    </location>
</feature>
<dbReference type="PRINTS" id="PR00166">
    <property type="entry name" value="AROAAPRMEASE"/>
</dbReference>
<dbReference type="EMBL" id="JACJTA010000095">
    <property type="protein sequence ID" value="MBD2608468.1"/>
    <property type="molecule type" value="Genomic_DNA"/>
</dbReference>
<keyword evidence="3" id="KW-1003">Cell membrane</keyword>
<feature type="transmembrane region" description="Helical" evidence="9">
    <location>
        <begin position="186"/>
        <end position="206"/>
    </location>
</feature>
<dbReference type="PANTHER" id="PTHR32195">
    <property type="entry name" value="OS07G0662800 PROTEIN"/>
    <property type="match status" value="1"/>
</dbReference>
<evidence type="ECO:0000313" key="10">
    <source>
        <dbReference type="EMBL" id="MBD2608468.1"/>
    </source>
</evidence>
<evidence type="ECO:0000256" key="2">
    <source>
        <dbReference type="ARBA" id="ARBA00022448"/>
    </source>
</evidence>
<comment type="caution">
    <text evidence="10">The sequence shown here is derived from an EMBL/GenBank/DDBJ whole genome shotgun (WGS) entry which is preliminary data.</text>
</comment>
<feature type="transmembrane region" description="Helical" evidence="9">
    <location>
        <begin position="218"/>
        <end position="241"/>
    </location>
</feature>
<protein>
    <submittedName>
        <fullName evidence="10">Tyrosine transporter</fullName>
    </submittedName>
</protein>
<feature type="transmembrane region" description="Helical" evidence="9">
    <location>
        <begin position="350"/>
        <end position="369"/>
    </location>
</feature>
<feature type="transmembrane region" description="Helical" evidence="9">
    <location>
        <begin position="68"/>
        <end position="89"/>
    </location>
</feature>
<keyword evidence="7 9" id="KW-1133">Transmembrane helix</keyword>
<feature type="transmembrane region" description="Helical" evidence="9">
    <location>
        <begin position="110"/>
        <end position="135"/>
    </location>
</feature>
<evidence type="ECO:0000256" key="1">
    <source>
        <dbReference type="ARBA" id="ARBA00004429"/>
    </source>
</evidence>
<feature type="transmembrane region" description="Helical" evidence="9">
    <location>
        <begin position="155"/>
        <end position="174"/>
    </location>
</feature>
<dbReference type="PANTHER" id="PTHR32195:SF26">
    <property type="entry name" value="TRYPTOPHAN OR TYROSINE TRANSPORTER PROTEIN"/>
    <property type="match status" value="1"/>
</dbReference>
<sequence>MKTALKLDTPTQESTRLFSNIEFDGNKLTHQSGSVLGGTALIAGTTIGAGVLALPAVTLSSGVLPSTVLLIAIWLYTLISGLMIAEVTLNTMHRVGRPNLGLLFIVENTLGFLGARIAAAAYLFLNYAFLVAYITQGGEILVSTASVVCNVQNVLPEWVGITMFTLLFGSMMYFGREKIVEKLNNVFVAILIASFLGILLLISTHLQIGKLLYQNWTAVTPAVSVMLVAMFYHNIVPVVVAQMEGDARKIRSCIVIGSGIPLVMFLAWNAVILGSITPDIVQNISNGRIIFDPLQILRSGSTGESLGALVSVFSEFATITSFIGVVYSLLDFFKGISNVDNNQLSKSQPLYLIILAPPMILGALNPSIFFTALDYSGTFSVSVLAGIIPALMIWKQREAHSHLNSINKQLAPGGKVIFIAMIVIGFLFMWA</sequence>
<feature type="transmembrane region" description="Helical" evidence="9">
    <location>
        <begin position="306"/>
        <end position="330"/>
    </location>
</feature>
<keyword evidence="5 9" id="KW-0812">Transmembrane</keyword>
<evidence type="ECO:0000256" key="5">
    <source>
        <dbReference type="ARBA" id="ARBA00022692"/>
    </source>
</evidence>